<evidence type="ECO:0000313" key="2">
    <source>
        <dbReference type="EMBL" id="CAH3163947.1"/>
    </source>
</evidence>
<organism evidence="2 3">
    <name type="scientific">Porites lobata</name>
    <dbReference type="NCBI Taxonomy" id="104759"/>
    <lineage>
        <taxon>Eukaryota</taxon>
        <taxon>Metazoa</taxon>
        <taxon>Cnidaria</taxon>
        <taxon>Anthozoa</taxon>
        <taxon>Hexacorallia</taxon>
        <taxon>Scleractinia</taxon>
        <taxon>Fungiina</taxon>
        <taxon>Poritidae</taxon>
        <taxon>Porites</taxon>
    </lineage>
</organism>
<protein>
    <recommendedName>
        <fullName evidence="4">G domain-containing protein</fullName>
    </recommendedName>
</protein>
<dbReference type="EMBL" id="CALNXK010000127">
    <property type="protein sequence ID" value="CAH3163947.1"/>
    <property type="molecule type" value="Genomic_DNA"/>
</dbReference>
<evidence type="ECO:0000313" key="3">
    <source>
        <dbReference type="Proteomes" id="UP001159405"/>
    </source>
</evidence>
<sequence>MIEIQRAERERERREREREKERGREKLEHEERQRIEKERRKEEETKRAEYERQRNLEKAREEERRRKEEEKRMRLEKELYFVTQLRIGVFGATGSGKSCFINTCERTVRQTEKGSAPDSSTGQEGTITLQDYLPELFFRLVDTRGFFNYNAYEIEEFQNILHGKIQP</sequence>
<dbReference type="InterPro" id="IPR027417">
    <property type="entry name" value="P-loop_NTPase"/>
</dbReference>
<accession>A0ABN8QK35</accession>
<gene>
    <name evidence="2" type="ORF">PLOB_00006056</name>
</gene>
<dbReference type="CDD" id="cd00882">
    <property type="entry name" value="Ras_like_GTPase"/>
    <property type="match status" value="1"/>
</dbReference>
<keyword evidence="3" id="KW-1185">Reference proteome</keyword>
<evidence type="ECO:0008006" key="4">
    <source>
        <dbReference type="Google" id="ProtNLM"/>
    </source>
</evidence>
<feature type="region of interest" description="Disordered" evidence="1">
    <location>
        <begin position="1"/>
        <end position="72"/>
    </location>
</feature>
<name>A0ABN8QK35_9CNID</name>
<dbReference type="PANTHER" id="PTHR14241">
    <property type="entry name" value="INTERFERON-INDUCED PROTEIN 44"/>
    <property type="match status" value="1"/>
</dbReference>
<comment type="caution">
    <text evidence="2">The sequence shown here is derived from an EMBL/GenBank/DDBJ whole genome shotgun (WGS) entry which is preliminary data.</text>
</comment>
<reference evidence="2 3" key="1">
    <citation type="submission" date="2022-05" db="EMBL/GenBank/DDBJ databases">
        <authorList>
            <consortium name="Genoscope - CEA"/>
            <person name="William W."/>
        </authorList>
    </citation>
    <scope>NUCLEOTIDE SEQUENCE [LARGE SCALE GENOMIC DNA]</scope>
</reference>
<proteinExistence type="predicted"/>
<dbReference type="Gene3D" id="3.40.50.300">
    <property type="entry name" value="P-loop containing nucleotide triphosphate hydrolases"/>
    <property type="match status" value="1"/>
</dbReference>
<dbReference type="Proteomes" id="UP001159405">
    <property type="component" value="Unassembled WGS sequence"/>
</dbReference>
<dbReference type="SUPFAM" id="SSF52540">
    <property type="entry name" value="P-loop containing nucleoside triphosphate hydrolases"/>
    <property type="match status" value="1"/>
</dbReference>
<dbReference type="PANTHER" id="PTHR14241:SF31">
    <property type="entry name" value="RIBOSOMAL PROTEIN S23 MITOCHONDRIAL CONSERVED DOMAIN-CONTAINING PROTEIN"/>
    <property type="match status" value="1"/>
</dbReference>
<evidence type="ECO:0000256" key="1">
    <source>
        <dbReference type="SAM" id="MobiDB-lite"/>
    </source>
</evidence>